<sequence length="61" mass="6798">MSNVVTMTCISATIAIFHWVIIAYRVHLVFLMILFSISTASMHTKTTVFSGPKSPLVSPYH</sequence>
<keyword evidence="3" id="KW-1185">Reference proteome</keyword>
<dbReference type="RefSeq" id="XP_046041158.1">
    <property type="nucleotide sequence ID" value="XM_046194569.1"/>
</dbReference>
<accession>A0A9P9JSZ2</accession>
<proteinExistence type="predicted"/>
<dbReference type="AlphaFoldDB" id="A0A9P9JSZ2"/>
<protein>
    <submittedName>
        <fullName evidence="2">Uncharacterized protein</fullName>
    </submittedName>
</protein>
<keyword evidence="1" id="KW-0812">Transmembrane</keyword>
<evidence type="ECO:0000313" key="2">
    <source>
        <dbReference type="EMBL" id="KAH7207783.1"/>
    </source>
</evidence>
<comment type="caution">
    <text evidence="2">The sequence shown here is derived from an EMBL/GenBank/DDBJ whole genome shotgun (WGS) entry which is preliminary data.</text>
</comment>
<evidence type="ECO:0000313" key="3">
    <source>
        <dbReference type="Proteomes" id="UP000720189"/>
    </source>
</evidence>
<dbReference type="Proteomes" id="UP000720189">
    <property type="component" value="Unassembled WGS sequence"/>
</dbReference>
<organism evidence="2 3">
    <name type="scientific">Fusarium redolens</name>
    <dbReference type="NCBI Taxonomy" id="48865"/>
    <lineage>
        <taxon>Eukaryota</taxon>
        <taxon>Fungi</taxon>
        <taxon>Dikarya</taxon>
        <taxon>Ascomycota</taxon>
        <taxon>Pezizomycotina</taxon>
        <taxon>Sordariomycetes</taxon>
        <taxon>Hypocreomycetidae</taxon>
        <taxon>Hypocreales</taxon>
        <taxon>Nectriaceae</taxon>
        <taxon>Fusarium</taxon>
        <taxon>Fusarium redolens species complex</taxon>
    </lineage>
</organism>
<feature type="transmembrane region" description="Helical" evidence="1">
    <location>
        <begin position="12"/>
        <end position="35"/>
    </location>
</feature>
<keyword evidence="1" id="KW-1133">Transmembrane helix</keyword>
<dbReference type="EMBL" id="JAGMUX010000035">
    <property type="protein sequence ID" value="KAH7207783.1"/>
    <property type="molecule type" value="Genomic_DNA"/>
</dbReference>
<evidence type="ECO:0000256" key="1">
    <source>
        <dbReference type="SAM" id="Phobius"/>
    </source>
</evidence>
<gene>
    <name evidence="2" type="ORF">BKA55DRAFT_586497</name>
</gene>
<name>A0A9P9JSZ2_FUSRE</name>
<dbReference type="GeneID" id="70224523"/>
<reference evidence="2" key="1">
    <citation type="journal article" date="2021" name="Nat. Commun.">
        <title>Genetic determinants of endophytism in the Arabidopsis root mycobiome.</title>
        <authorList>
            <person name="Mesny F."/>
            <person name="Miyauchi S."/>
            <person name="Thiergart T."/>
            <person name="Pickel B."/>
            <person name="Atanasova L."/>
            <person name="Karlsson M."/>
            <person name="Huettel B."/>
            <person name="Barry K.W."/>
            <person name="Haridas S."/>
            <person name="Chen C."/>
            <person name="Bauer D."/>
            <person name="Andreopoulos W."/>
            <person name="Pangilinan J."/>
            <person name="LaButti K."/>
            <person name="Riley R."/>
            <person name="Lipzen A."/>
            <person name="Clum A."/>
            <person name="Drula E."/>
            <person name="Henrissat B."/>
            <person name="Kohler A."/>
            <person name="Grigoriev I.V."/>
            <person name="Martin F.M."/>
            <person name="Hacquard S."/>
        </authorList>
    </citation>
    <scope>NUCLEOTIDE SEQUENCE</scope>
    <source>
        <strain evidence="2">MPI-CAGE-AT-0023</strain>
    </source>
</reference>
<keyword evidence="1" id="KW-0472">Membrane</keyword>